<feature type="non-terminal residue" evidence="3">
    <location>
        <position position="1"/>
    </location>
</feature>
<comment type="caution">
    <text evidence="3">The sequence shown here is derived from an EMBL/GenBank/DDBJ whole genome shotgun (WGS) entry which is preliminary data.</text>
</comment>
<dbReference type="GO" id="GO:0030424">
    <property type="term" value="C:axon"/>
    <property type="evidence" value="ECO:0007669"/>
    <property type="project" value="TreeGrafter"/>
</dbReference>
<gene>
    <name evidence="3" type="ORF">B7P43_G00008</name>
</gene>
<keyword evidence="4" id="KW-1185">Reference proteome</keyword>
<evidence type="ECO:0000259" key="2">
    <source>
        <dbReference type="PROSITE" id="PS50835"/>
    </source>
</evidence>
<dbReference type="InterPro" id="IPR003598">
    <property type="entry name" value="Ig_sub2"/>
</dbReference>
<dbReference type="SMART" id="SM00408">
    <property type="entry name" value="IGc2"/>
    <property type="match status" value="1"/>
</dbReference>
<dbReference type="InParanoid" id="A0A2J7NKJ1"/>
<dbReference type="STRING" id="105785.A0A2J7NKJ1"/>
<dbReference type="Pfam" id="PF13927">
    <property type="entry name" value="Ig_3"/>
    <property type="match status" value="1"/>
</dbReference>
<dbReference type="GO" id="GO:0007156">
    <property type="term" value="P:homophilic cell adhesion via plasma membrane adhesion molecules"/>
    <property type="evidence" value="ECO:0007669"/>
    <property type="project" value="TreeGrafter"/>
</dbReference>
<feature type="domain" description="Ig-like" evidence="2">
    <location>
        <begin position="46"/>
        <end position="129"/>
    </location>
</feature>
<dbReference type="PANTHER" id="PTHR10075:SF100">
    <property type="entry name" value="FASCICLIN-2"/>
    <property type="match status" value="1"/>
</dbReference>
<accession>A0A2J7NKJ1</accession>
<organism evidence="3 4">
    <name type="scientific">Cryptotermes secundus</name>
    <dbReference type="NCBI Taxonomy" id="105785"/>
    <lineage>
        <taxon>Eukaryota</taxon>
        <taxon>Metazoa</taxon>
        <taxon>Ecdysozoa</taxon>
        <taxon>Arthropoda</taxon>
        <taxon>Hexapoda</taxon>
        <taxon>Insecta</taxon>
        <taxon>Pterygota</taxon>
        <taxon>Neoptera</taxon>
        <taxon>Polyneoptera</taxon>
        <taxon>Dictyoptera</taxon>
        <taxon>Blattodea</taxon>
        <taxon>Blattoidea</taxon>
        <taxon>Termitoidae</taxon>
        <taxon>Kalotermitidae</taxon>
        <taxon>Cryptotermitinae</taxon>
        <taxon>Cryptotermes</taxon>
    </lineage>
</organism>
<proteinExistence type="predicted"/>
<evidence type="ECO:0000313" key="3">
    <source>
        <dbReference type="EMBL" id="PNE09494.1"/>
    </source>
</evidence>
<dbReference type="EMBL" id="NEVH01049617">
    <property type="protein sequence ID" value="PNE09494.1"/>
    <property type="molecule type" value="Genomic_DNA"/>
</dbReference>
<keyword evidence="1" id="KW-0393">Immunoglobulin domain</keyword>
<evidence type="ECO:0000256" key="1">
    <source>
        <dbReference type="ARBA" id="ARBA00023319"/>
    </source>
</evidence>
<protein>
    <recommendedName>
        <fullName evidence="2">Ig-like domain-containing protein</fullName>
    </recommendedName>
</protein>
<dbReference type="GO" id="GO:0005886">
    <property type="term" value="C:plasma membrane"/>
    <property type="evidence" value="ECO:0007669"/>
    <property type="project" value="TreeGrafter"/>
</dbReference>
<dbReference type="GO" id="GO:0070593">
    <property type="term" value="P:dendrite self-avoidance"/>
    <property type="evidence" value="ECO:0007669"/>
    <property type="project" value="TreeGrafter"/>
</dbReference>
<name>A0A2J7NKJ1_9NEOP</name>
<dbReference type="SMART" id="SM00409">
    <property type="entry name" value="IG"/>
    <property type="match status" value="1"/>
</dbReference>
<dbReference type="InterPro" id="IPR036179">
    <property type="entry name" value="Ig-like_dom_sf"/>
</dbReference>
<dbReference type="InterPro" id="IPR007110">
    <property type="entry name" value="Ig-like_dom"/>
</dbReference>
<dbReference type="PROSITE" id="PS50835">
    <property type="entry name" value="IG_LIKE"/>
    <property type="match status" value="1"/>
</dbReference>
<dbReference type="InterPro" id="IPR003599">
    <property type="entry name" value="Ig_sub"/>
</dbReference>
<dbReference type="PANTHER" id="PTHR10075">
    <property type="entry name" value="BASIGIN RELATED"/>
    <property type="match status" value="1"/>
</dbReference>
<sequence>DDRIYRAGECLIIQHVVESDAGRWVCVANNTAGVERMDVVLHVTSPLNVVIQPSGQLTVDVGGKATLTCHVSGSSPHLPATRTWLKDGHVVGPGGEALVLEKVQREDAGMYQCLVRSEDDSAQSSVQLRLGGESPHC</sequence>
<evidence type="ECO:0000313" key="4">
    <source>
        <dbReference type="Proteomes" id="UP000235965"/>
    </source>
</evidence>
<dbReference type="AlphaFoldDB" id="A0A2J7NKJ1"/>
<dbReference type="Gene3D" id="2.60.40.10">
    <property type="entry name" value="Immunoglobulins"/>
    <property type="match status" value="2"/>
</dbReference>
<dbReference type="GO" id="GO:0098632">
    <property type="term" value="F:cell-cell adhesion mediator activity"/>
    <property type="evidence" value="ECO:0007669"/>
    <property type="project" value="TreeGrafter"/>
</dbReference>
<reference evidence="3 4" key="1">
    <citation type="submission" date="2017-12" db="EMBL/GenBank/DDBJ databases">
        <title>Hemimetabolous genomes reveal molecular basis of termite eusociality.</title>
        <authorList>
            <person name="Harrison M.C."/>
            <person name="Jongepier E."/>
            <person name="Robertson H.M."/>
            <person name="Arning N."/>
            <person name="Bitard-Feildel T."/>
            <person name="Chao H."/>
            <person name="Childers C.P."/>
            <person name="Dinh H."/>
            <person name="Doddapaneni H."/>
            <person name="Dugan S."/>
            <person name="Gowin J."/>
            <person name="Greiner C."/>
            <person name="Han Y."/>
            <person name="Hu H."/>
            <person name="Hughes D.S.T."/>
            <person name="Huylmans A.-K."/>
            <person name="Kemena C."/>
            <person name="Kremer L.P.M."/>
            <person name="Lee S.L."/>
            <person name="Lopez-Ezquerra A."/>
            <person name="Mallet L."/>
            <person name="Monroy-Kuhn J.M."/>
            <person name="Moser A."/>
            <person name="Murali S.C."/>
            <person name="Muzny D.M."/>
            <person name="Otani S."/>
            <person name="Piulachs M.-D."/>
            <person name="Poelchau M."/>
            <person name="Qu J."/>
            <person name="Schaub F."/>
            <person name="Wada-Katsumata A."/>
            <person name="Worley K.C."/>
            <person name="Xie Q."/>
            <person name="Ylla G."/>
            <person name="Poulsen M."/>
            <person name="Gibbs R.A."/>
            <person name="Schal C."/>
            <person name="Richards S."/>
            <person name="Belles X."/>
            <person name="Korb J."/>
            <person name="Bornberg-Bauer E."/>
        </authorList>
    </citation>
    <scope>NUCLEOTIDE SEQUENCE [LARGE SCALE GENOMIC DNA]</scope>
    <source>
        <tissue evidence="3">Whole body</tissue>
    </source>
</reference>
<dbReference type="GO" id="GO:0007411">
    <property type="term" value="P:axon guidance"/>
    <property type="evidence" value="ECO:0007669"/>
    <property type="project" value="TreeGrafter"/>
</dbReference>
<dbReference type="InterPro" id="IPR013783">
    <property type="entry name" value="Ig-like_fold"/>
</dbReference>
<dbReference type="OrthoDB" id="5982258at2759"/>
<dbReference type="SUPFAM" id="SSF48726">
    <property type="entry name" value="Immunoglobulin"/>
    <property type="match status" value="2"/>
</dbReference>
<dbReference type="Proteomes" id="UP000235965">
    <property type="component" value="Unassembled WGS sequence"/>
</dbReference>